<feature type="domain" description="ABC transmembrane type-1" evidence="14">
    <location>
        <begin position="283"/>
        <end position="562"/>
    </location>
</feature>
<dbReference type="PROSITE" id="PS50929">
    <property type="entry name" value="ABC_TM1F"/>
    <property type="match status" value="2"/>
</dbReference>
<dbReference type="CDD" id="cd03244">
    <property type="entry name" value="ABCC_MRP_domain2"/>
    <property type="match status" value="1"/>
</dbReference>
<dbReference type="SUPFAM" id="SSF52540">
    <property type="entry name" value="P-loop containing nucleoside triphosphate hydrolases"/>
    <property type="match status" value="2"/>
</dbReference>
<dbReference type="Gene3D" id="1.20.1560.10">
    <property type="entry name" value="ABC transporter type 1, transmembrane domain"/>
    <property type="match status" value="2"/>
</dbReference>
<evidence type="ECO:0000313" key="15">
    <source>
        <dbReference type="EMBL" id="KAK5580921.1"/>
    </source>
</evidence>
<gene>
    <name evidence="15" type="ORF">RB653_000948</name>
</gene>
<dbReference type="EMBL" id="JAVFKY010000002">
    <property type="protein sequence ID" value="KAK5580921.1"/>
    <property type="molecule type" value="Genomic_DNA"/>
</dbReference>
<keyword evidence="6" id="KW-0677">Repeat</keyword>
<dbReference type="SMART" id="SM00382">
    <property type="entry name" value="AAA"/>
    <property type="match status" value="2"/>
</dbReference>
<dbReference type="InterPro" id="IPR027417">
    <property type="entry name" value="P-loop_NTPase"/>
</dbReference>
<dbReference type="GO" id="GO:0005774">
    <property type="term" value="C:vacuolar membrane"/>
    <property type="evidence" value="ECO:0007669"/>
    <property type="project" value="UniProtKB-SubCell"/>
</dbReference>
<dbReference type="FunFam" id="3.40.50.300:FF:000074">
    <property type="entry name" value="Multidrug resistance-associated protein 5 isoform 1"/>
    <property type="match status" value="1"/>
</dbReference>
<feature type="transmembrane region" description="Helical" evidence="12">
    <location>
        <begin position="26"/>
        <end position="45"/>
    </location>
</feature>
<feature type="compositionally biased region" description="Basic and acidic residues" evidence="11">
    <location>
        <begin position="861"/>
        <end position="870"/>
    </location>
</feature>
<evidence type="ECO:0000256" key="3">
    <source>
        <dbReference type="ARBA" id="ARBA00022448"/>
    </source>
</evidence>
<feature type="transmembrane region" description="Helical" evidence="12">
    <location>
        <begin position="135"/>
        <end position="157"/>
    </location>
</feature>
<evidence type="ECO:0000256" key="11">
    <source>
        <dbReference type="SAM" id="MobiDB-lite"/>
    </source>
</evidence>
<comment type="similarity">
    <text evidence="2">Belongs to the ABC transporter superfamily. ABCC family. Conjugate transporter (TC 3.A.1.208) subfamily.</text>
</comment>
<feature type="transmembrane region" description="Helical" evidence="12">
    <location>
        <begin position="75"/>
        <end position="96"/>
    </location>
</feature>
<dbReference type="GO" id="GO:0000323">
    <property type="term" value="C:lytic vacuole"/>
    <property type="evidence" value="ECO:0007669"/>
    <property type="project" value="UniProtKB-ARBA"/>
</dbReference>
<dbReference type="Gene3D" id="3.40.50.300">
    <property type="entry name" value="P-loop containing nucleotide triphosphate hydrolases"/>
    <property type="match status" value="2"/>
</dbReference>
<keyword evidence="5 12" id="KW-0812">Transmembrane</keyword>
<dbReference type="CDD" id="cd03250">
    <property type="entry name" value="ABCC_MRP_domain1"/>
    <property type="match status" value="1"/>
</dbReference>
<evidence type="ECO:0000256" key="1">
    <source>
        <dbReference type="ARBA" id="ARBA00004128"/>
    </source>
</evidence>
<dbReference type="Pfam" id="PF24357">
    <property type="entry name" value="TMD0_ABC"/>
    <property type="match status" value="1"/>
</dbReference>
<feature type="transmembrane region" description="Helical" evidence="12">
    <location>
        <begin position="281"/>
        <end position="302"/>
    </location>
</feature>
<evidence type="ECO:0000256" key="12">
    <source>
        <dbReference type="SAM" id="Phobius"/>
    </source>
</evidence>
<dbReference type="InterPro" id="IPR017871">
    <property type="entry name" value="ABC_transporter-like_CS"/>
</dbReference>
<evidence type="ECO:0000256" key="2">
    <source>
        <dbReference type="ARBA" id="ARBA00009726"/>
    </source>
</evidence>
<feature type="transmembrane region" description="Helical" evidence="12">
    <location>
        <begin position="1241"/>
        <end position="1262"/>
    </location>
</feature>
<dbReference type="InterPro" id="IPR003439">
    <property type="entry name" value="ABC_transporter-like_ATP-bd"/>
</dbReference>
<feature type="transmembrane region" description="Helical" evidence="12">
    <location>
        <begin position="396"/>
        <end position="417"/>
    </location>
</feature>
<feature type="transmembrane region" description="Helical" evidence="12">
    <location>
        <begin position="506"/>
        <end position="526"/>
    </location>
</feature>
<proteinExistence type="inferred from homology"/>
<dbReference type="Pfam" id="PF00664">
    <property type="entry name" value="ABC_membrane"/>
    <property type="match status" value="2"/>
</dbReference>
<evidence type="ECO:0000259" key="14">
    <source>
        <dbReference type="PROSITE" id="PS50929"/>
    </source>
</evidence>
<keyword evidence="4" id="KW-0926">Vacuole</keyword>
<keyword evidence="16" id="KW-1185">Reference proteome</keyword>
<dbReference type="InterPro" id="IPR056227">
    <property type="entry name" value="TMD0_ABC"/>
</dbReference>
<comment type="caution">
    <text evidence="15">The sequence shown here is derived from an EMBL/GenBank/DDBJ whole genome shotgun (WGS) entry which is preliminary data.</text>
</comment>
<keyword evidence="10 12" id="KW-0472">Membrane</keyword>
<protein>
    <submittedName>
        <fullName evidence="15">Uncharacterized protein</fullName>
    </submittedName>
</protein>
<dbReference type="GO" id="GO:0030587">
    <property type="term" value="P:sorocarp development"/>
    <property type="evidence" value="ECO:0007669"/>
    <property type="project" value="UniProtKB-ARBA"/>
</dbReference>
<dbReference type="Proteomes" id="UP001344447">
    <property type="component" value="Unassembled WGS sequence"/>
</dbReference>
<organism evidence="15 16">
    <name type="scientific">Dictyostelium firmibasis</name>
    <dbReference type="NCBI Taxonomy" id="79012"/>
    <lineage>
        <taxon>Eukaryota</taxon>
        <taxon>Amoebozoa</taxon>
        <taxon>Evosea</taxon>
        <taxon>Eumycetozoa</taxon>
        <taxon>Dictyostelia</taxon>
        <taxon>Dictyosteliales</taxon>
        <taxon>Dictyosteliaceae</taxon>
        <taxon>Dictyostelium</taxon>
    </lineage>
</organism>
<feature type="transmembrane region" description="Helical" evidence="12">
    <location>
        <begin position="423"/>
        <end position="443"/>
    </location>
</feature>
<reference evidence="15 16" key="1">
    <citation type="submission" date="2023-11" db="EMBL/GenBank/DDBJ databases">
        <title>Dfirmibasis_genome.</title>
        <authorList>
            <person name="Edelbroek B."/>
            <person name="Kjellin J."/>
            <person name="Jerlstrom-Hultqvist J."/>
            <person name="Soderbom F."/>
        </authorList>
    </citation>
    <scope>NUCLEOTIDE SEQUENCE [LARGE SCALE GENOMIC DNA]</scope>
    <source>
        <strain evidence="15 16">TNS-C-14</strain>
    </source>
</reference>
<dbReference type="CDD" id="cd18595">
    <property type="entry name" value="ABC_6TM_MRP1_2_3_6_D1_like"/>
    <property type="match status" value="1"/>
</dbReference>
<feature type="region of interest" description="Disordered" evidence="11">
    <location>
        <begin position="817"/>
        <end position="933"/>
    </location>
</feature>
<feature type="transmembrane region" description="Helical" evidence="12">
    <location>
        <begin position="102"/>
        <end position="123"/>
    </location>
</feature>
<evidence type="ECO:0000256" key="10">
    <source>
        <dbReference type="ARBA" id="ARBA00023136"/>
    </source>
</evidence>
<dbReference type="FunFam" id="3.40.50.300:FF:000997">
    <property type="entry name" value="Multidrug resistance-associated protein 1"/>
    <property type="match status" value="1"/>
</dbReference>
<dbReference type="FunFam" id="1.20.1560.10:FF:000010">
    <property type="entry name" value="Multidrug resistance-associated ABC transporter"/>
    <property type="match status" value="1"/>
</dbReference>
<comment type="subcellular location">
    <subcellularLocation>
        <location evidence="1">Vacuole membrane</location>
        <topology evidence="1">Multi-pass membrane protein</topology>
    </subcellularLocation>
</comment>
<sequence length="1580" mass="176970">MGFCGDIPFSVWHKDNGDFTKCFEDSVVMTIPAVFLLVFGMKRLYYLENKKPDLFTLKQLSQDFQTWRKTLQLEIIVSILLVAWKILFFIVSVSIYNKPFEILYSVVTVVQWTVSLGLVYLEMKKGQSRSWEIRLFWVLAFFVATVKFRSLTLSIAGKTIDNDVGFLEYFSYFVGYCLILILSITSVLFFDNIDSYQNLEDHEISKEVNANLFSRLTFWWINSVLVKGHKKALEISDVPSLGEIDQSILLSEKFEKAWEEQLTKPNPSLPWALAKAFGPHFYLAALFKIIQDLLIFVGPTLLKRVLGFVKGTDSSEDTYDGLLYALLYFLAPVVQSLLLHQYFHRCYRVGMWLRSAVVTAVYKKALKTSLREGTTIGEIVNLMSVDAQKFMDLCPYLHMIWSAPLQLVISLVLLYRILGPSVFAGLGIMLVMIPINLAISNLAKKRQTISMKLKDRRTKAVNEVLNGIKVIKLYSWEQSFMDHVNEIRNKELDVMKAIKYIQGFSLLLWSMSPVFVSVSTFTVYILTGNVLTAVQAFPALSLFNVMQFPINMLPSVVSSIIEASVSIARLQKFLLKKDLDPNVVEHHISEEGIAIKIEKATLEWEPNKPILHDINLKIKQGELVAIVGQVGSGKSSIVSSLVGDLDKTKGIVAVKGSVALVSQQAWIQNATLKNNILFAKELNEDKYQSVVQACCLEPDIKILPGGDQTEIGEKGINLSGGQKQRVSIARAVYNNADIYIFDDPLSAVDAHVGKAIFKNVLSNQDGILRNKTRILVTHAVHYLPYVDRIILMKDGRVAEEGTFDSLIEAGSHFTELMSHDEQQQQLQQQPDKSINDNNKDENGEEQDNNNNEEEEEEDGENEKLLDDNVIRKSRSRSPSPSVNDNIASGSGSILQTTRTPEEDEEDERELMEDIDIDGSENIQTPLQKGEKSSMLKQPLNLLKKLPGSINKRLNSDSGVAMKPITIVNATNNNTPADKNKIISVETKQEGKVSFKIYLSYFKAIGALLAGCIVGFYALTQLLSILANWWLSVWTDSDSNDGSTSLTASEENDKAKYYLGIYVAFSCGTIAATFLRSFAMVFGSIKGSKLFHEKMFKAVILSPMSFFDTTPIGRILNRFSKDQLTIDESIARTLGMFLNTFCQVVGSIIVIALVSPFIILAMVPVAALFYFIQKYYLNSSRELTRLEGVSRSPIYAHFSETLAGVTTIRAFKDVARFVTENERLLDDNQKCYYINISSNRWLAIRLEFLGACLVSCAVLYTVLARNRIDPGTAGLVITYALAITGNMNWMVRMSCDLENSVVSIERIQEYCLLPSEAPLYNDKSVPMSWPSQGKIVFKNLWLTYREGLDPVLRGINCTIEPKTKVGIVGRTGAGKSSLTQALFRLVEPLRGTIEIDGIDITELGLNPLRSRMAIIPQDPVLFAGSVRYNLDPFDQYDDHEIWEAIENAHLLKAIKDLDGGLDAMVQDGGDNFSVGQRQLLVIGRALLKKANIIVLDEASSSIDIASDALIQETIRTKFADCTVLTIAHRLGTIADSDKIMVLDKGELIEYDSPSELLKNSDSIYYSLVKASESKQDNETTQ</sequence>
<keyword evidence="8" id="KW-0067">ATP-binding</keyword>
<dbReference type="PROSITE" id="PS50893">
    <property type="entry name" value="ABC_TRANSPORTER_2"/>
    <property type="match status" value="2"/>
</dbReference>
<accession>A0AAN7YUT4</accession>
<feature type="transmembrane region" description="Helical" evidence="12">
    <location>
        <begin position="1143"/>
        <end position="1171"/>
    </location>
</feature>
<dbReference type="InterPro" id="IPR050173">
    <property type="entry name" value="ABC_transporter_C-like"/>
</dbReference>
<feature type="transmembrane region" description="Helical" evidence="12">
    <location>
        <begin position="1003"/>
        <end position="1030"/>
    </location>
</feature>
<evidence type="ECO:0000313" key="16">
    <source>
        <dbReference type="Proteomes" id="UP001344447"/>
    </source>
</evidence>
<evidence type="ECO:0000259" key="13">
    <source>
        <dbReference type="PROSITE" id="PS50893"/>
    </source>
</evidence>
<evidence type="ECO:0000256" key="8">
    <source>
        <dbReference type="ARBA" id="ARBA00022840"/>
    </source>
</evidence>
<dbReference type="InterPro" id="IPR036640">
    <property type="entry name" value="ABC1_TM_sf"/>
</dbReference>
<feature type="domain" description="ABC transporter" evidence="13">
    <location>
        <begin position="595"/>
        <end position="819"/>
    </location>
</feature>
<dbReference type="InterPro" id="IPR011527">
    <property type="entry name" value="ABC1_TM_dom"/>
</dbReference>
<feature type="compositionally biased region" description="Polar residues" evidence="11">
    <location>
        <begin position="882"/>
        <end position="898"/>
    </location>
</feature>
<dbReference type="InterPro" id="IPR003593">
    <property type="entry name" value="AAA+_ATPase"/>
</dbReference>
<evidence type="ECO:0000256" key="9">
    <source>
        <dbReference type="ARBA" id="ARBA00022989"/>
    </source>
</evidence>
<feature type="compositionally biased region" description="Acidic residues" evidence="11">
    <location>
        <begin position="901"/>
        <end position="918"/>
    </location>
</feature>
<dbReference type="PROSITE" id="PS00211">
    <property type="entry name" value="ABC_TRANSPORTER_1"/>
    <property type="match status" value="2"/>
</dbReference>
<feature type="transmembrane region" description="Helical" evidence="12">
    <location>
        <begin position="1058"/>
        <end position="1082"/>
    </location>
</feature>
<feature type="transmembrane region" description="Helical" evidence="12">
    <location>
        <begin position="322"/>
        <end position="343"/>
    </location>
</feature>
<feature type="domain" description="ABC transmembrane type-1" evidence="14">
    <location>
        <begin position="1012"/>
        <end position="1298"/>
    </location>
</feature>
<feature type="compositionally biased region" description="Acidic residues" evidence="11">
    <location>
        <begin position="842"/>
        <end position="860"/>
    </location>
</feature>
<dbReference type="FunFam" id="1.20.1560.10:FF:000020">
    <property type="entry name" value="ABC metal ion transporter"/>
    <property type="match status" value="1"/>
</dbReference>
<evidence type="ECO:0000256" key="4">
    <source>
        <dbReference type="ARBA" id="ARBA00022554"/>
    </source>
</evidence>
<dbReference type="GO" id="GO:0005524">
    <property type="term" value="F:ATP binding"/>
    <property type="evidence" value="ECO:0007669"/>
    <property type="project" value="UniProtKB-KW"/>
</dbReference>
<evidence type="ECO:0000256" key="6">
    <source>
        <dbReference type="ARBA" id="ARBA00022737"/>
    </source>
</evidence>
<name>A0AAN7YUT4_9MYCE</name>
<feature type="transmembrane region" description="Helical" evidence="12">
    <location>
        <begin position="169"/>
        <end position="190"/>
    </location>
</feature>
<evidence type="ECO:0000256" key="7">
    <source>
        <dbReference type="ARBA" id="ARBA00022741"/>
    </source>
</evidence>
<dbReference type="GO" id="GO:0140359">
    <property type="term" value="F:ABC-type transporter activity"/>
    <property type="evidence" value="ECO:0007669"/>
    <property type="project" value="InterPro"/>
</dbReference>
<dbReference type="Pfam" id="PF00005">
    <property type="entry name" value="ABC_tran"/>
    <property type="match status" value="2"/>
</dbReference>
<dbReference type="GO" id="GO:0016887">
    <property type="term" value="F:ATP hydrolysis activity"/>
    <property type="evidence" value="ECO:0007669"/>
    <property type="project" value="InterPro"/>
</dbReference>
<dbReference type="PANTHER" id="PTHR24223">
    <property type="entry name" value="ATP-BINDING CASSETTE SUB-FAMILY C"/>
    <property type="match status" value="1"/>
</dbReference>
<keyword evidence="9 12" id="KW-1133">Transmembrane helix</keyword>
<keyword evidence="7" id="KW-0547">Nucleotide-binding</keyword>
<dbReference type="SUPFAM" id="SSF90123">
    <property type="entry name" value="ABC transporter transmembrane region"/>
    <property type="match status" value="2"/>
</dbReference>
<feature type="domain" description="ABC transporter" evidence="13">
    <location>
        <begin position="1334"/>
        <end position="1568"/>
    </location>
</feature>
<dbReference type="PANTHER" id="PTHR24223:SF443">
    <property type="entry name" value="MULTIDRUG-RESISTANCE LIKE PROTEIN 1, ISOFORM I"/>
    <property type="match status" value="1"/>
</dbReference>
<keyword evidence="3" id="KW-0813">Transport</keyword>
<dbReference type="CDD" id="cd18603">
    <property type="entry name" value="ABC_6TM_MRP1_2_3_6_D2_like"/>
    <property type="match status" value="1"/>
</dbReference>
<evidence type="ECO:0000256" key="5">
    <source>
        <dbReference type="ARBA" id="ARBA00022692"/>
    </source>
</evidence>